<gene>
    <name evidence="1" type="ORF">GBA65_20105</name>
</gene>
<evidence type="ECO:0000313" key="1">
    <source>
        <dbReference type="EMBL" id="QIN80434.1"/>
    </source>
</evidence>
<organism evidence="1 2">
    <name type="scientific">Rubrobacter marinus</name>
    <dbReference type="NCBI Taxonomy" id="2653852"/>
    <lineage>
        <taxon>Bacteria</taxon>
        <taxon>Bacillati</taxon>
        <taxon>Actinomycetota</taxon>
        <taxon>Rubrobacteria</taxon>
        <taxon>Rubrobacterales</taxon>
        <taxon>Rubrobacteraceae</taxon>
        <taxon>Rubrobacter</taxon>
    </lineage>
</organism>
<sequence>MERRTKSEAEVALELMRVVLEQAGNRRLSPTRTLALYHLCKEAVAYAPEGPVTADYLEENLKKLLQ</sequence>
<dbReference type="Proteomes" id="UP000502706">
    <property type="component" value="Chromosome"/>
</dbReference>
<dbReference type="KEGG" id="rmar:GBA65_20105"/>
<dbReference type="EMBL" id="CP045121">
    <property type="protein sequence ID" value="QIN80434.1"/>
    <property type="molecule type" value="Genomic_DNA"/>
</dbReference>
<dbReference type="RefSeq" id="WP_166398105.1">
    <property type="nucleotide sequence ID" value="NZ_CP045121.1"/>
</dbReference>
<accession>A0A6G8Q1R9</accession>
<proteinExistence type="predicted"/>
<dbReference type="AlphaFoldDB" id="A0A6G8Q1R9"/>
<protein>
    <submittedName>
        <fullName evidence="1">Uncharacterized protein</fullName>
    </submittedName>
</protein>
<evidence type="ECO:0000313" key="2">
    <source>
        <dbReference type="Proteomes" id="UP000502706"/>
    </source>
</evidence>
<keyword evidence="2" id="KW-1185">Reference proteome</keyword>
<reference evidence="1 2" key="1">
    <citation type="submission" date="2019-10" db="EMBL/GenBank/DDBJ databases">
        <title>Rubrobacter sp nov SCSIO 52915 isolated from a deep-sea sediment in the South China Sea.</title>
        <authorList>
            <person name="Chen R.W."/>
        </authorList>
    </citation>
    <scope>NUCLEOTIDE SEQUENCE [LARGE SCALE GENOMIC DNA]</scope>
    <source>
        <strain evidence="1 2">SCSIO 52915</strain>
    </source>
</reference>
<name>A0A6G8Q1R9_9ACTN</name>